<evidence type="ECO:0000256" key="2">
    <source>
        <dbReference type="ARBA" id="ARBA00022692"/>
    </source>
</evidence>
<evidence type="ECO:0000256" key="3">
    <source>
        <dbReference type="ARBA" id="ARBA00022989"/>
    </source>
</evidence>
<feature type="transmembrane region" description="Helical" evidence="6">
    <location>
        <begin position="1369"/>
        <end position="1388"/>
    </location>
</feature>
<feature type="compositionally biased region" description="Polar residues" evidence="5">
    <location>
        <begin position="1139"/>
        <end position="1159"/>
    </location>
</feature>
<feature type="domain" description="Reverse transcriptase" evidence="7">
    <location>
        <begin position="353"/>
        <end position="596"/>
    </location>
</feature>
<feature type="region of interest" description="Disordered" evidence="5">
    <location>
        <begin position="1773"/>
        <end position="1794"/>
    </location>
</feature>
<dbReference type="SUPFAM" id="SSF51206">
    <property type="entry name" value="cAMP-binding domain-like"/>
    <property type="match status" value="1"/>
</dbReference>
<dbReference type="InterPro" id="IPR005821">
    <property type="entry name" value="Ion_trans_dom"/>
</dbReference>
<dbReference type="InterPro" id="IPR000477">
    <property type="entry name" value="RT_dom"/>
</dbReference>
<keyword evidence="10" id="KW-1185">Reference proteome</keyword>
<evidence type="ECO:0000259" key="8">
    <source>
        <dbReference type="Pfam" id="PF00520"/>
    </source>
</evidence>
<evidence type="ECO:0000256" key="6">
    <source>
        <dbReference type="SAM" id="Phobius"/>
    </source>
</evidence>
<feature type="compositionally biased region" description="Low complexity" evidence="5">
    <location>
        <begin position="1778"/>
        <end position="1788"/>
    </location>
</feature>
<dbReference type="Pfam" id="PF00520">
    <property type="entry name" value="Ion_trans"/>
    <property type="match status" value="1"/>
</dbReference>
<dbReference type="PANTHER" id="PTHR10217:SF435">
    <property type="entry name" value="POTASSIUM VOLTAGE-GATED CHANNEL PROTEIN EAG"/>
    <property type="match status" value="1"/>
</dbReference>
<dbReference type="InterPro" id="IPR050818">
    <property type="entry name" value="KCNH_animal-type"/>
</dbReference>
<feature type="transmembrane region" description="Helical" evidence="6">
    <location>
        <begin position="1447"/>
        <end position="1471"/>
    </location>
</feature>
<comment type="subcellular location">
    <subcellularLocation>
        <location evidence="1">Membrane</location>
        <topology evidence="1">Multi-pass membrane protein</topology>
    </subcellularLocation>
</comment>
<accession>A0ABN9YGG3</accession>
<evidence type="ECO:0000259" key="7">
    <source>
        <dbReference type="Pfam" id="PF00078"/>
    </source>
</evidence>
<keyword evidence="3 6" id="KW-1133">Transmembrane helix</keyword>
<dbReference type="PANTHER" id="PTHR10217">
    <property type="entry name" value="VOLTAGE AND LIGAND GATED POTASSIUM CHANNEL"/>
    <property type="match status" value="1"/>
</dbReference>
<dbReference type="Proteomes" id="UP001189429">
    <property type="component" value="Unassembled WGS sequence"/>
</dbReference>
<comment type="caution">
    <text evidence="9">The sequence shown here is derived from an EMBL/GenBank/DDBJ whole genome shotgun (WGS) entry which is preliminary data.</text>
</comment>
<evidence type="ECO:0000256" key="4">
    <source>
        <dbReference type="ARBA" id="ARBA00023136"/>
    </source>
</evidence>
<evidence type="ECO:0008006" key="11">
    <source>
        <dbReference type="Google" id="ProtNLM"/>
    </source>
</evidence>
<proteinExistence type="predicted"/>
<gene>
    <name evidence="9" type="ORF">PCOR1329_LOCUS85683</name>
</gene>
<keyword evidence="2 6" id="KW-0812">Transmembrane</keyword>
<dbReference type="SUPFAM" id="SSF81324">
    <property type="entry name" value="Voltage-gated potassium channels"/>
    <property type="match status" value="1"/>
</dbReference>
<dbReference type="InterPro" id="IPR018490">
    <property type="entry name" value="cNMP-bd_dom_sf"/>
</dbReference>
<dbReference type="Gene3D" id="1.10.287.70">
    <property type="match status" value="1"/>
</dbReference>
<protein>
    <recommendedName>
        <fullName evidence="11">Cyclic nucleotide-binding domain-containing protein</fullName>
    </recommendedName>
</protein>
<evidence type="ECO:0000313" key="10">
    <source>
        <dbReference type="Proteomes" id="UP001189429"/>
    </source>
</evidence>
<name>A0ABN9YGG3_9DINO</name>
<feature type="domain" description="Ion transport" evidence="8">
    <location>
        <begin position="1223"/>
        <end position="1475"/>
    </location>
</feature>
<dbReference type="EMBL" id="CAUYUJ010022681">
    <property type="protein sequence ID" value="CAK0911976.1"/>
    <property type="molecule type" value="Genomic_DNA"/>
</dbReference>
<feature type="region of interest" description="Disordered" evidence="5">
    <location>
        <begin position="1128"/>
        <end position="1161"/>
    </location>
</feature>
<evidence type="ECO:0000313" key="9">
    <source>
        <dbReference type="EMBL" id="CAK0911976.1"/>
    </source>
</evidence>
<dbReference type="Pfam" id="PF00078">
    <property type="entry name" value="RVT_1"/>
    <property type="match status" value="1"/>
</dbReference>
<feature type="transmembrane region" description="Helical" evidence="6">
    <location>
        <begin position="1293"/>
        <end position="1311"/>
    </location>
</feature>
<sequence>MELSGAGISDHAPLVLQITAARHVPRDEQPIPTHLFNHKKYPETYAPMLAHCSLEGETAEGRWRAAKQCMKLAARRVRDEQLRTNFSLLVKDSTAETSYMGFKSAARAVWRQDTVLAGRLLDSCPALATHLKVTDGTVRIVDTNSFASNFDAIAERVHSMRRQAAEAAARTANVRDSAAWRRVERKAARHAQLWVPWRRRMILSGLRVDSTPCSAKDSQVAQHVVSDPAGMKTIVANYWGEIFAKLPNDEQLKTMGSFLDKHAPRYPVVELPQPALHNLERAVSRAPPSAAGPDQLTYAAWRRSPGALQHLHGLMETIFNDGVAPLDLNWSIFICVPKGTEEDDVPDSCTRTASTVRTLSLKNCDAKLIAACADRGLQPIATSSTSPEQKGFTAGRRFVDHIPFLDAECRREGLLPDAAARRPMFLSFDFRQAFPSLFREVIEKVLPRYGVPLGFRNVIMAHMSANSGSSAELEPLFALMCGIMQGCPLSGTVWCLAMDAPIRALLAAIDEHGSLAACADDLGMLIKNAVALPSIDRTFVSIEFAFNLQLALHKCVLVPLWEEITDNTLQNVKSFLAGAVPRWSGFRIDSSAKYLGTYLGPGVTDFGIWKAAAGKWWSRCWELARTGMATSLAARAYNINALPCLSYLAQFYFIVPAIWKADILSMSAWCGSPAPIGLFPHTIAAMMRSAENTVRGWEVHLRHLHEAAVEHVPLADVIKGNWSPPWWRTRRAIVQNYAMVSDSFDMLDIPRPTLDPLPIPIPRRCILKAKTAMLMEAKIAAAATPARKPKRQAAAAAALRGMLYPEDLVAIIHRRLRRWGVDCPLAVLRERWPPLRCKLTEVRPAWMWSWLRTAVNGWTTSRRMSAVIDARQCIFGCDGEDALEHYVRCPTLREMAAGAGGADAIGSGLELLGLGDETYHTLRSHVDCIFTIGLMCQCYHIQKYRMDVGLAVGVDQRASVRRRAAPVRRGCSPPGVLGGLLPAMTTAAAAGGRHLTRTGSSSYQAKKGGALAKRGAIPVKLGRGGRLLTFSSSTRDLNAAREMYKCGGPNFAFSSCTAAASAYFFPAARQLEMRGRSAVTAIESHSAAARPRSYWAYWHAIFNDKFSACWMSLAFMGVEVHVHGAAAAKQGEEQDENSVIESGSAERSVSNTSVGSPSGSPFALSECCRDELEEAAEECLFFTGPSGKAPVDRTSVLREANTGRGCMSRLIVDPDETALLLKWDLLMIIALGFVAIMTPVEVSMLEVKFDALFVINRMVDVAFLLDMVLQFFLKYPVKTRYSMYMESRHGYIVRRYLSTWFLVDFVCIVPYDLISMISNDSALAQLKIVRALRLLRLLKLTRTLKGSRMLRRLEIQLSLSYQKMSLVKFFLMLLMVGHWMACAWCATLRLQDASAPRWVDDIDAQEQQSKTTGRPWLLYSVALYFARTMTSMGYGDVHATSVLERGVCVLFLLVSGVCWAYIIGQVTCIVANMGQMQQQYYDMLDQVNSMMHERGIPTGMRWKLRRFFLSTKSVQRYTQQWELVSELSHGLQGQVSMMTNAVWLANIVFLRDFFAGARIDDVINDAIKNNEVPFTDVPSFVLEMSMALQFHMFASEEHFGKPHVLYILRTGLAMRDAGVKSPGAVWGEDFVLSDSTLLAPVSTLSLSYVEVLMLPAADFMHICEKNRRKYPGLPRAVRRHVVRLAFRRGILAEARRRRAGPSHGAAVTALDLRGLPCPAPAEPAPAAPSPRHELRALQEDIASLKEVQRQTAEMMGFLAEHEALLADKLRARGRRGPAGDPGLRLPAASFQTFA</sequence>
<reference evidence="9" key="1">
    <citation type="submission" date="2023-10" db="EMBL/GenBank/DDBJ databases">
        <authorList>
            <person name="Chen Y."/>
            <person name="Shah S."/>
            <person name="Dougan E. K."/>
            <person name="Thang M."/>
            <person name="Chan C."/>
        </authorList>
    </citation>
    <scope>NUCLEOTIDE SEQUENCE [LARGE SCALE GENOMIC DNA]</scope>
</reference>
<feature type="transmembrane region" description="Helical" evidence="6">
    <location>
        <begin position="1251"/>
        <end position="1273"/>
    </location>
</feature>
<evidence type="ECO:0000256" key="1">
    <source>
        <dbReference type="ARBA" id="ARBA00004141"/>
    </source>
</evidence>
<dbReference type="Gene3D" id="1.10.287.630">
    <property type="entry name" value="Helix hairpin bin"/>
    <property type="match status" value="1"/>
</dbReference>
<organism evidence="9 10">
    <name type="scientific">Prorocentrum cordatum</name>
    <dbReference type="NCBI Taxonomy" id="2364126"/>
    <lineage>
        <taxon>Eukaryota</taxon>
        <taxon>Sar</taxon>
        <taxon>Alveolata</taxon>
        <taxon>Dinophyceae</taxon>
        <taxon>Prorocentrales</taxon>
        <taxon>Prorocentraceae</taxon>
        <taxon>Prorocentrum</taxon>
    </lineage>
</organism>
<evidence type="ECO:0000256" key="5">
    <source>
        <dbReference type="SAM" id="MobiDB-lite"/>
    </source>
</evidence>
<keyword evidence="4 6" id="KW-0472">Membrane</keyword>